<keyword evidence="3" id="KW-1185">Reference proteome</keyword>
<keyword evidence="1" id="KW-0812">Transmembrane</keyword>
<evidence type="ECO:0000313" key="3">
    <source>
        <dbReference type="Proteomes" id="UP001597145"/>
    </source>
</evidence>
<dbReference type="RefSeq" id="WP_343982565.1">
    <property type="nucleotide sequence ID" value="NZ_BAAAJG010000015.1"/>
</dbReference>
<comment type="caution">
    <text evidence="2">The sequence shown here is derived from an EMBL/GenBank/DDBJ whole genome shotgun (WGS) entry which is preliminary data.</text>
</comment>
<dbReference type="Proteomes" id="UP001597145">
    <property type="component" value="Unassembled WGS sequence"/>
</dbReference>
<feature type="transmembrane region" description="Helical" evidence="1">
    <location>
        <begin position="42"/>
        <end position="66"/>
    </location>
</feature>
<reference evidence="3" key="1">
    <citation type="journal article" date="2019" name="Int. J. Syst. Evol. Microbiol.">
        <title>The Global Catalogue of Microorganisms (GCM) 10K type strain sequencing project: providing services to taxonomists for standard genome sequencing and annotation.</title>
        <authorList>
            <consortium name="The Broad Institute Genomics Platform"/>
            <consortium name="The Broad Institute Genome Sequencing Center for Infectious Disease"/>
            <person name="Wu L."/>
            <person name="Ma J."/>
        </authorList>
    </citation>
    <scope>NUCLEOTIDE SEQUENCE [LARGE SCALE GENOMIC DNA]</scope>
    <source>
        <strain evidence="3">JCM 12165</strain>
    </source>
</reference>
<proteinExistence type="predicted"/>
<evidence type="ECO:0008006" key="4">
    <source>
        <dbReference type="Google" id="ProtNLM"/>
    </source>
</evidence>
<sequence>MKSYIRSLPSAAIETAFGIVYAVSLLMALFPPLYLAASGVRASVLGIPVAIAYWIADAALIGLALWAKYAIEDVRGELDEEFDATPDAPVAHPVGTSA</sequence>
<evidence type="ECO:0000256" key="1">
    <source>
        <dbReference type="SAM" id="Phobius"/>
    </source>
</evidence>
<keyword evidence="1" id="KW-1133">Transmembrane helix</keyword>
<accession>A0ABW4FXF4</accession>
<dbReference type="EMBL" id="JBHUCP010000045">
    <property type="protein sequence ID" value="MFD1534823.1"/>
    <property type="molecule type" value="Genomic_DNA"/>
</dbReference>
<gene>
    <name evidence="2" type="ORF">ACFSCY_35950</name>
</gene>
<keyword evidence="1" id="KW-0472">Membrane</keyword>
<feature type="transmembrane region" description="Helical" evidence="1">
    <location>
        <begin position="12"/>
        <end position="30"/>
    </location>
</feature>
<evidence type="ECO:0000313" key="2">
    <source>
        <dbReference type="EMBL" id="MFD1534823.1"/>
    </source>
</evidence>
<organism evidence="2 3">
    <name type="scientific">Pseudonocardia aurantiaca</name>
    <dbReference type="NCBI Taxonomy" id="75290"/>
    <lineage>
        <taxon>Bacteria</taxon>
        <taxon>Bacillati</taxon>
        <taxon>Actinomycetota</taxon>
        <taxon>Actinomycetes</taxon>
        <taxon>Pseudonocardiales</taxon>
        <taxon>Pseudonocardiaceae</taxon>
        <taxon>Pseudonocardia</taxon>
    </lineage>
</organism>
<protein>
    <recommendedName>
        <fullName evidence="4">Solute:sodium symporter small subunit</fullName>
    </recommendedName>
</protein>
<name>A0ABW4FXF4_9PSEU</name>